<proteinExistence type="predicted"/>
<protein>
    <submittedName>
        <fullName evidence="1">Uncharacterized protein</fullName>
    </submittedName>
</protein>
<evidence type="ECO:0000313" key="4">
    <source>
        <dbReference type="EMBL" id="QJH96561.1"/>
    </source>
</evidence>
<reference evidence="1" key="1">
    <citation type="submission" date="2020-03" db="EMBL/GenBank/DDBJ databases">
        <title>The deep terrestrial virosphere.</title>
        <authorList>
            <person name="Holmfeldt K."/>
            <person name="Nilsson E."/>
            <person name="Simone D."/>
            <person name="Lopez-Fernandez M."/>
            <person name="Wu X."/>
            <person name="de Brujin I."/>
            <person name="Lundin D."/>
            <person name="Andersson A."/>
            <person name="Bertilsson S."/>
            <person name="Dopson M."/>
        </authorList>
    </citation>
    <scope>NUCLEOTIDE SEQUENCE</scope>
    <source>
        <strain evidence="3">MM415A00525</strain>
        <strain evidence="2">MM415B00946</strain>
        <strain evidence="1">TM448A01495</strain>
        <strain evidence="4">TM448B00765</strain>
    </source>
</reference>
<accession>A0A6H1ZRH9</accession>
<dbReference type="EMBL" id="MT141441">
    <property type="protein sequence ID" value="QJA61443.1"/>
    <property type="molecule type" value="Genomic_DNA"/>
</dbReference>
<evidence type="ECO:0000313" key="1">
    <source>
        <dbReference type="EMBL" id="QJA49810.1"/>
    </source>
</evidence>
<organism evidence="1">
    <name type="scientific">viral metagenome</name>
    <dbReference type="NCBI Taxonomy" id="1070528"/>
    <lineage>
        <taxon>unclassified sequences</taxon>
        <taxon>metagenomes</taxon>
        <taxon>organismal metagenomes</taxon>
    </lineage>
</organism>
<gene>
    <name evidence="3" type="ORF">MM415A00525_0017</name>
    <name evidence="2" type="ORF">MM415B00946_0036</name>
    <name evidence="1" type="ORF">TM448A01495_0018</name>
    <name evidence="4" type="ORF">TM448B00765_0033</name>
</gene>
<dbReference type="AlphaFoldDB" id="A0A6H1ZRH9"/>
<sequence>MVLKLRVDKVTKEFIEETWFVGPDVNHLQHAGRLTFRTGEYQLIGAALLIGAKEVNKNYPQFLIINEDTLFTDFHNPEKGGSSNV</sequence>
<evidence type="ECO:0000313" key="3">
    <source>
        <dbReference type="EMBL" id="QJA81514.1"/>
    </source>
</evidence>
<dbReference type="EMBL" id="MT142462">
    <property type="protein sequence ID" value="QJA81514.1"/>
    <property type="molecule type" value="Genomic_DNA"/>
</dbReference>
<name>A0A6H1ZRH9_9ZZZZ</name>
<dbReference type="EMBL" id="MT144156">
    <property type="protein sequence ID" value="QJA49810.1"/>
    <property type="molecule type" value="Genomic_DNA"/>
</dbReference>
<evidence type="ECO:0000313" key="2">
    <source>
        <dbReference type="EMBL" id="QJA61443.1"/>
    </source>
</evidence>
<dbReference type="EMBL" id="MT144655">
    <property type="protein sequence ID" value="QJH96561.1"/>
    <property type="molecule type" value="Genomic_DNA"/>
</dbReference>